<keyword evidence="4 5" id="KW-0833">Ubl conjugation pathway</keyword>
<gene>
    <name evidence="7" type="ORF">EHAR0213_LOCUS12357</name>
</gene>
<dbReference type="HAMAP" id="MF_03048">
    <property type="entry name" value="Urm1"/>
    <property type="match status" value="1"/>
</dbReference>
<evidence type="ECO:0000256" key="1">
    <source>
        <dbReference type="ARBA" id="ARBA00022490"/>
    </source>
</evidence>
<comment type="PTM">
    <text evidence="5">C-terminal thiocarboxylation occurs in 2 steps, it is first acyl-adenylated (-COAMP) via the hesA/moeB/thiF part of the MOCS3/UBA4 homolog, then thiocarboxylated (-COSH) via the rhodanese domain of the MOCS3/UBA4 homolog.</text>
</comment>
<keyword evidence="3 5" id="KW-0819">tRNA processing</keyword>
<dbReference type="GO" id="GO:0032447">
    <property type="term" value="P:protein urmylation"/>
    <property type="evidence" value="ECO:0007669"/>
    <property type="project" value="UniProtKB-UniRule"/>
</dbReference>
<evidence type="ECO:0000256" key="4">
    <source>
        <dbReference type="ARBA" id="ARBA00022786"/>
    </source>
</evidence>
<dbReference type="UniPathway" id="UPA00988"/>
<protein>
    <recommendedName>
        <fullName evidence="5">Ubiquitin-related modifier 1 homolog</fullName>
    </recommendedName>
</protein>
<dbReference type="EMBL" id="HBII01029758">
    <property type="protein sequence ID" value="CAE0353441.1"/>
    <property type="molecule type" value="Transcribed_RNA"/>
</dbReference>
<comment type="subcellular location">
    <subcellularLocation>
        <location evidence="5 6">Cytoplasm</location>
    </subcellularLocation>
</comment>
<dbReference type="InterPro" id="IPR016155">
    <property type="entry name" value="Mopterin_synth/thiamin_S_b"/>
</dbReference>
<keyword evidence="2 5" id="KW-1017">Isopeptide bond</keyword>
<dbReference type="CDD" id="cd01764">
    <property type="entry name" value="Ubl_Urm1"/>
    <property type="match status" value="1"/>
</dbReference>
<evidence type="ECO:0000256" key="6">
    <source>
        <dbReference type="RuleBase" id="RU361182"/>
    </source>
</evidence>
<sequence length="93" mass="10736">METLFGGEDKVEFEVEDMTMGQVIRHIKNNYLREREELFIQTDANDTSDKDYDTVRAGIIVMINDTDWELLDTIDYKVQDGDNISFISTLHGG</sequence>
<organism evidence="7">
    <name type="scientific">Euplotes harpa</name>
    <dbReference type="NCBI Taxonomy" id="151035"/>
    <lineage>
        <taxon>Eukaryota</taxon>
        <taxon>Sar</taxon>
        <taxon>Alveolata</taxon>
        <taxon>Ciliophora</taxon>
        <taxon>Intramacronucleata</taxon>
        <taxon>Spirotrichea</taxon>
        <taxon>Hypotrichia</taxon>
        <taxon>Euplotida</taxon>
        <taxon>Euplotidae</taxon>
        <taxon>Euplotes</taxon>
    </lineage>
</organism>
<accession>A0A7S3JGS3</accession>
<dbReference type="Pfam" id="PF09138">
    <property type="entry name" value="Urm1"/>
    <property type="match status" value="1"/>
</dbReference>
<dbReference type="AlphaFoldDB" id="A0A7S3JGS3"/>
<evidence type="ECO:0000256" key="2">
    <source>
        <dbReference type="ARBA" id="ARBA00022499"/>
    </source>
</evidence>
<reference evidence="7" key="1">
    <citation type="submission" date="2021-01" db="EMBL/GenBank/DDBJ databases">
        <authorList>
            <person name="Corre E."/>
            <person name="Pelletier E."/>
            <person name="Niang G."/>
            <person name="Scheremetjew M."/>
            <person name="Finn R."/>
            <person name="Kale V."/>
            <person name="Holt S."/>
            <person name="Cochrane G."/>
            <person name="Meng A."/>
            <person name="Brown T."/>
            <person name="Cohen L."/>
        </authorList>
    </citation>
    <scope>NUCLEOTIDE SEQUENCE</scope>
    <source>
        <strain evidence="7">FSP1.4</strain>
    </source>
</reference>
<feature type="modified residue" description="1-thioglycine" evidence="5">
    <location>
        <position position="93"/>
    </location>
</feature>
<dbReference type="Gene3D" id="3.10.20.30">
    <property type="match status" value="1"/>
</dbReference>
<dbReference type="InterPro" id="IPR012675">
    <property type="entry name" value="Beta-grasp_dom_sf"/>
</dbReference>
<name>A0A7S3JGS3_9SPIT</name>
<dbReference type="SUPFAM" id="SSF54285">
    <property type="entry name" value="MoaD/ThiS"/>
    <property type="match status" value="1"/>
</dbReference>
<dbReference type="GO" id="GO:0034227">
    <property type="term" value="P:tRNA thio-modification"/>
    <property type="evidence" value="ECO:0007669"/>
    <property type="project" value="UniProtKB-UniRule"/>
</dbReference>
<dbReference type="GO" id="GO:0005829">
    <property type="term" value="C:cytosol"/>
    <property type="evidence" value="ECO:0007669"/>
    <property type="project" value="UniProtKB-UniRule"/>
</dbReference>
<keyword evidence="1 5" id="KW-0963">Cytoplasm</keyword>
<comment type="similarity">
    <text evidence="5 6">Belongs to the URM1 family.</text>
</comment>
<feature type="cross-link" description="Glycyl lysine isopeptide (Gly-Lys) (interchain with K-? in acceptor proteins)" evidence="5">
    <location>
        <position position="93"/>
    </location>
</feature>
<evidence type="ECO:0000256" key="3">
    <source>
        <dbReference type="ARBA" id="ARBA00022694"/>
    </source>
</evidence>
<dbReference type="GO" id="GO:0002098">
    <property type="term" value="P:tRNA wobble uridine modification"/>
    <property type="evidence" value="ECO:0007669"/>
    <property type="project" value="UniProtKB-UniRule"/>
</dbReference>
<proteinExistence type="inferred from homology"/>
<evidence type="ECO:0000313" key="7">
    <source>
        <dbReference type="EMBL" id="CAE0353441.1"/>
    </source>
</evidence>
<comment type="function">
    <text evidence="5">Acts as a sulfur carrier required for 2-thiolation of mcm(5)S(2)U at tRNA wobble positions of cytosolic tRNA(Lys), tRNA(Glu) and tRNA(Gln). Serves as sulfur donor in tRNA 2-thiolation reaction by being thiocarboxylated (-COSH) at its C-terminus by the MOCS3/UBA4 homolog. The sulfur is then transferred to tRNA to form 2-thiolation of mcm(5)S(2)U. Also acts as a ubiquitin-like protein (UBL) that is covalently conjugated via an isopeptide bond to lysine residues of target proteins. The thiocarboxylated form serves as substrate for conjugation and oxidative stress specifically induces the formation of UBL-protein conjugates.</text>
</comment>
<evidence type="ECO:0000256" key="5">
    <source>
        <dbReference type="HAMAP-Rule" id="MF_03048"/>
    </source>
</evidence>
<comment type="pathway">
    <text evidence="5 6">tRNA modification; 5-methoxycarbonylmethyl-2-thiouridine-tRNA biosynthesis.</text>
</comment>
<dbReference type="PANTHER" id="PTHR14986">
    <property type="entry name" value="RURM1 PROTEIN"/>
    <property type="match status" value="1"/>
</dbReference>
<dbReference type="InterPro" id="IPR015221">
    <property type="entry name" value="Urm1"/>
</dbReference>